<gene>
    <name evidence="2" type="ORF">ACFSX5_13465</name>
</gene>
<evidence type="ECO:0000313" key="3">
    <source>
        <dbReference type="Proteomes" id="UP001597521"/>
    </source>
</evidence>
<evidence type="ECO:0000259" key="1">
    <source>
        <dbReference type="PROSITE" id="PS50943"/>
    </source>
</evidence>
<feature type="domain" description="HTH cro/C1-type" evidence="1">
    <location>
        <begin position="18"/>
        <end position="72"/>
    </location>
</feature>
<comment type="caution">
    <text evidence="2">The sequence shown here is derived from an EMBL/GenBank/DDBJ whole genome shotgun (WGS) entry which is preliminary data.</text>
</comment>
<proteinExistence type="predicted"/>
<dbReference type="SMART" id="SM00530">
    <property type="entry name" value="HTH_XRE"/>
    <property type="match status" value="1"/>
</dbReference>
<accession>A0ABW5QM22</accession>
<name>A0ABW5QM22_9HYPH</name>
<protein>
    <submittedName>
        <fullName evidence="2">Helix-turn-helix domain-containing protein</fullName>
    </submittedName>
</protein>
<evidence type="ECO:0000313" key="2">
    <source>
        <dbReference type="EMBL" id="MFD2648794.1"/>
    </source>
</evidence>
<dbReference type="InterPro" id="IPR010982">
    <property type="entry name" value="Lambda_DNA-bd_dom_sf"/>
</dbReference>
<organism evidence="2 3">
    <name type="scientific">Devosia albogilva</name>
    <dbReference type="NCBI Taxonomy" id="429726"/>
    <lineage>
        <taxon>Bacteria</taxon>
        <taxon>Pseudomonadati</taxon>
        <taxon>Pseudomonadota</taxon>
        <taxon>Alphaproteobacteria</taxon>
        <taxon>Hyphomicrobiales</taxon>
        <taxon>Devosiaceae</taxon>
        <taxon>Devosia</taxon>
    </lineage>
</organism>
<dbReference type="Proteomes" id="UP001597521">
    <property type="component" value="Unassembled WGS sequence"/>
</dbReference>
<dbReference type="Gene3D" id="1.10.260.40">
    <property type="entry name" value="lambda repressor-like DNA-binding domains"/>
    <property type="match status" value="1"/>
</dbReference>
<dbReference type="RefSeq" id="WP_386834101.1">
    <property type="nucleotide sequence ID" value="NZ_JBHUNP010000001.1"/>
</dbReference>
<sequence>MLERSSRSGDGLTLRQRVRLRLDALELSPTQVSKRIGKRDFVGQLLRQEKNSVTDKNLQALAKALETTVRYLATGEEDPEPPASGSTKFSFFRPGVPPGYRQMRDQGSTAAEQPLAITSQALVADSVDQACDAASQSLSEGRPLPSNFWKARLRPLPKITALVRERARGDAPIPSRPMRTALPVFQLQPGSVGDILNIKMLDWTPRPHDLIGVPDAYAVRLNRDLAVGWRSGSVVVLTPLAHVNANDVVLAIHSAGQTGNHLVELRSFVDVDLKQGIRLQHLPGVDDRRVHNRKAILIHRVHSVIFPRAPETLRG</sequence>
<dbReference type="EMBL" id="JBHUNP010000001">
    <property type="protein sequence ID" value="MFD2648794.1"/>
    <property type="molecule type" value="Genomic_DNA"/>
</dbReference>
<keyword evidence="3" id="KW-1185">Reference proteome</keyword>
<dbReference type="InterPro" id="IPR001387">
    <property type="entry name" value="Cro/C1-type_HTH"/>
</dbReference>
<reference evidence="3" key="1">
    <citation type="journal article" date="2019" name="Int. J. Syst. Evol. Microbiol.">
        <title>The Global Catalogue of Microorganisms (GCM) 10K type strain sequencing project: providing services to taxonomists for standard genome sequencing and annotation.</title>
        <authorList>
            <consortium name="The Broad Institute Genomics Platform"/>
            <consortium name="The Broad Institute Genome Sequencing Center for Infectious Disease"/>
            <person name="Wu L."/>
            <person name="Ma J."/>
        </authorList>
    </citation>
    <scope>NUCLEOTIDE SEQUENCE [LARGE SCALE GENOMIC DNA]</scope>
    <source>
        <strain evidence="3">CCM 7427</strain>
    </source>
</reference>
<dbReference type="PROSITE" id="PS50943">
    <property type="entry name" value="HTH_CROC1"/>
    <property type="match status" value="1"/>
</dbReference>